<proteinExistence type="predicted"/>
<feature type="non-terminal residue" evidence="2">
    <location>
        <position position="1"/>
    </location>
</feature>
<name>A0A0H5RQI4_9EUKA</name>
<organism evidence="2">
    <name type="scientific">Spongospora subterranea</name>
    <dbReference type="NCBI Taxonomy" id="70186"/>
    <lineage>
        <taxon>Eukaryota</taxon>
        <taxon>Sar</taxon>
        <taxon>Rhizaria</taxon>
        <taxon>Endomyxa</taxon>
        <taxon>Phytomyxea</taxon>
        <taxon>Plasmodiophorida</taxon>
        <taxon>Plasmodiophoridae</taxon>
        <taxon>Spongospora</taxon>
    </lineage>
</organism>
<dbReference type="EMBL" id="HACM01010527">
    <property type="protein sequence ID" value="CRZ10969.1"/>
    <property type="molecule type" value="Transcribed_RNA"/>
</dbReference>
<accession>A0A0H5RQI4</accession>
<evidence type="ECO:0000256" key="1">
    <source>
        <dbReference type="SAM" id="MobiDB-lite"/>
    </source>
</evidence>
<feature type="region of interest" description="Disordered" evidence="1">
    <location>
        <begin position="102"/>
        <end position="151"/>
    </location>
</feature>
<reference evidence="2" key="1">
    <citation type="submission" date="2015-04" db="EMBL/GenBank/DDBJ databases">
        <title>The genome sequence of the plant pathogenic Rhizarian Plasmodiophora brassicae reveals insights in its biotrophic life cycle and the origin of chitin synthesis.</title>
        <authorList>
            <person name="Schwelm A."/>
            <person name="Fogelqvist J."/>
            <person name="Knaust A."/>
            <person name="Julke S."/>
            <person name="Lilja T."/>
            <person name="Dhandapani V."/>
            <person name="Bonilla-Rosso G."/>
            <person name="Karlsson M."/>
            <person name="Shevchenko A."/>
            <person name="Choi S.R."/>
            <person name="Kim H.G."/>
            <person name="Park J.Y."/>
            <person name="Lim Y.P."/>
            <person name="Ludwig-Muller J."/>
            <person name="Dixelius C."/>
        </authorList>
    </citation>
    <scope>NUCLEOTIDE SEQUENCE</scope>
    <source>
        <tissue evidence="2">Potato root galls</tissue>
    </source>
</reference>
<dbReference type="AlphaFoldDB" id="A0A0H5RQI4"/>
<feature type="compositionally biased region" description="Basic and acidic residues" evidence="1">
    <location>
        <begin position="115"/>
        <end position="128"/>
    </location>
</feature>
<evidence type="ECO:0000313" key="2">
    <source>
        <dbReference type="EMBL" id="CRZ10969.1"/>
    </source>
</evidence>
<feature type="compositionally biased region" description="Basic and acidic residues" evidence="1">
    <location>
        <begin position="207"/>
        <end position="217"/>
    </location>
</feature>
<feature type="compositionally biased region" description="Polar residues" evidence="1">
    <location>
        <begin position="178"/>
        <end position="203"/>
    </location>
</feature>
<sequence length="233" mass="26360">ISSFVFFVFYHHQRVRYRLIRWSIDTEMGVVLSWCKSRRSYANVDPEEEEEIWNVKIDMHELDLYEEDWQEEQISNHPVGGVQRGKDPGESLISANYSRRSMFGLGDNDEDVPPYDERKVDQRDDHQQRTKIVSPSPVPSFASEATSQGASASKVADLVDISLSDPVSHNSVVVDGTQRASPTASSAPESVLESSGTDSSANYETDGEFHEPREKAESNASIRTRPQKNDRMY</sequence>
<feature type="region of interest" description="Disordered" evidence="1">
    <location>
        <begin position="170"/>
        <end position="233"/>
    </location>
</feature>
<protein>
    <submittedName>
        <fullName evidence="2">Uncharacterized protein</fullName>
    </submittedName>
</protein>